<organism evidence="3 4">
    <name type="scientific">Tigriopus californicus</name>
    <name type="common">Marine copepod</name>
    <dbReference type="NCBI Taxonomy" id="6832"/>
    <lineage>
        <taxon>Eukaryota</taxon>
        <taxon>Metazoa</taxon>
        <taxon>Ecdysozoa</taxon>
        <taxon>Arthropoda</taxon>
        <taxon>Crustacea</taxon>
        <taxon>Multicrustacea</taxon>
        <taxon>Hexanauplia</taxon>
        <taxon>Copepoda</taxon>
        <taxon>Harpacticoida</taxon>
        <taxon>Harpacticidae</taxon>
        <taxon>Tigriopus</taxon>
    </lineage>
</organism>
<name>A0A553NNN7_TIGCA</name>
<dbReference type="EMBL" id="VCGU01000011">
    <property type="protein sequence ID" value="TRY66990.1"/>
    <property type="molecule type" value="Genomic_DNA"/>
</dbReference>
<feature type="transmembrane region" description="Helical" evidence="2">
    <location>
        <begin position="722"/>
        <end position="744"/>
    </location>
</feature>
<feature type="compositionally biased region" description="Basic and acidic residues" evidence="1">
    <location>
        <begin position="412"/>
        <end position="422"/>
    </location>
</feature>
<reference evidence="3 4" key="1">
    <citation type="journal article" date="2018" name="Nat. Ecol. Evol.">
        <title>Genomic signatures of mitonuclear coevolution across populations of Tigriopus californicus.</title>
        <authorList>
            <person name="Barreto F.S."/>
            <person name="Watson E.T."/>
            <person name="Lima T.G."/>
            <person name="Willett C.S."/>
            <person name="Edmands S."/>
            <person name="Li W."/>
            <person name="Burton R.S."/>
        </authorList>
    </citation>
    <scope>NUCLEOTIDE SEQUENCE [LARGE SCALE GENOMIC DNA]</scope>
    <source>
        <strain evidence="3 4">San Diego</strain>
    </source>
</reference>
<feature type="region of interest" description="Disordered" evidence="1">
    <location>
        <begin position="408"/>
        <end position="518"/>
    </location>
</feature>
<feature type="transmembrane region" description="Helical" evidence="2">
    <location>
        <begin position="23"/>
        <end position="49"/>
    </location>
</feature>
<comment type="caution">
    <text evidence="3">The sequence shown here is derived from an EMBL/GenBank/DDBJ whole genome shotgun (WGS) entry which is preliminary data.</text>
</comment>
<keyword evidence="2" id="KW-0812">Transmembrane</keyword>
<accession>A0A553NNN7</accession>
<feature type="transmembrane region" description="Helical" evidence="2">
    <location>
        <begin position="180"/>
        <end position="200"/>
    </location>
</feature>
<feature type="transmembrane region" description="Helical" evidence="2">
    <location>
        <begin position="567"/>
        <end position="587"/>
    </location>
</feature>
<dbReference type="InterPro" id="IPR011701">
    <property type="entry name" value="MFS"/>
</dbReference>
<keyword evidence="2" id="KW-1133">Transmembrane helix</keyword>
<dbReference type="Gene3D" id="1.20.1250.20">
    <property type="entry name" value="MFS general substrate transporter like domains"/>
    <property type="match status" value="2"/>
</dbReference>
<dbReference type="Pfam" id="PF07690">
    <property type="entry name" value="MFS_1"/>
    <property type="match status" value="2"/>
</dbReference>
<dbReference type="Proteomes" id="UP000318571">
    <property type="component" value="Chromosome 4"/>
</dbReference>
<gene>
    <name evidence="3" type="ORF">TCAL_11763</name>
</gene>
<evidence type="ECO:0008006" key="5">
    <source>
        <dbReference type="Google" id="ProtNLM"/>
    </source>
</evidence>
<dbReference type="InterPro" id="IPR036259">
    <property type="entry name" value="MFS_trans_sf"/>
</dbReference>
<dbReference type="GO" id="GO:0008028">
    <property type="term" value="F:monocarboxylic acid transmembrane transporter activity"/>
    <property type="evidence" value="ECO:0007669"/>
    <property type="project" value="TreeGrafter"/>
</dbReference>
<keyword evidence="2" id="KW-0472">Membrane</keyword>
<feature type="transmembrane region" description="Helical" evidence="2">
    <location>
        <begin position="628"/>
        <end position="649"/>
    </location>
</feature>
<dbReference type="InterPro" id="IPR050327">
    <property type="entry name" value="Proton-linked_MCT"/>
</dbReference>
<feature type="compositionally biased region" description="Basic and acidic residues" evidence="1">
    <location>
        <begin position="487"/>
        <end position="502"/>
    </location>
</feature>
<feature type="transmembrane region" description="Helical" evidence="2">
    <location>
        <begin position="93"/>
        <end position="112"/>
    </location>
</feature>
<evidence type="ECO:0000313" key="3">
    <source>
        <dbReference type="EMBL" id="TRY66990.1"/>
    </source>
</evidence>
<dbReference type="PANTHER" id="PTHR11360:SF286">
    <property type="entry name" value="GH22266P"/>
    <property type="match status" value="1"/>
</dbReference>
<dbReference type="SUPFAM" id="SSF103473">
    <property type="entry name" value="MFS general substrate transporter"/>
    <property type="match status" value="1"/>
</dbReference>
<evidence type="ECO:0000256" key="1">
    <source>
        <dbReference type="SAM" id="MobiDB-lite"/>
    </source>
</evidence>
<keyword evidence="4" id="KW-1185">Reference proteome</keyword>
<feature type="transmembrane region" description="Helical" evidence="2">
    <location>
        <begin position="118"/>
        <end position="141"/>
    </location>
</feature>
<protein>
    <recommendedName>
        <fullName evidence="5">Major facilitator superfamily (MFS) profile domain-containing protein</fullName>
    </recommendedName>
</protein>
<sequence length="760" mass="83980">MEPDKPSSKAREKSIVPILDSGYGWVIVLIAFVCIFIPDGILVAFGGFISSLNRRFKVNPSILTAAASVNNGVKSLSGIFVSALMKRFGCKRVALAGALVFAGSMMICSVAKNFVTFLIAFGLFGGLGAGMLFLPPLVLIGHFFRSKLALATSIARMGSPCGGCVLAPLASLLIQLLGWHYAFFVLCCITFLVPIACMFLRAEPDKMEQANDLGRLSRSQSSLNTRTMIQEGQPKSAYMGIPLQSLADNAPREPPPEPKSLFMLFPFQNLIMNIATDVGKEEEKAKGLITLKDWDPTSGQSFIEFALSLTLPWAKTFTENCEKSKTRISMLMEEASVSICLPDLNPELKETLSEPFLKGQQRLSSYLDQYEIQFNPEVKDNMMKQIKSGHESFRNLFRESWIGTSLSNSEQEAFRENEEAKSESGTNPAGNDSPIPTLFSIGRLPIRRSMTEPKSDPSNEFQMIQKSDDFHRPSPSIPRTNTNPNDMPKRRIEGVVYRDKSRARTLRKQSNVSPPPIYRCSGPRSSLKDIIVDIRKQSLAQPSQPPQSNWSKLKSCFALDMICNSSFMFFCLANAIGNASSFIPLVYLHEFMFLYSFTSTQCSIVIALIQVLNAAGRVPLGWIVDMSCMSPIIVSAILWAVSGGALFLLTFCQTYWAFLCLGMLFGLGNAVLSIQSVVLIDILSLSQLPKALGVLLFCEGLAKIIIPPLAGFLATEYQNHNVIFYFSSFGFLFSCVSCFLSYVVQQIRVFRKTQSSAVHV</sequence>
<evidence type="ECO:0000313" key="4">
    <source>
        <dbReference type="Proteomes" id="UP000318571"/>
    </source>
</evidence>
<proteinExistence type="predicted"/>
<feature type="transmembrane region" description="Helical" evidence="2">
    <location>
        <begin position="655"/>
        <end position="680"/>
    </location>
</feature>
<feature type="transmembrane region" description="Helical" evidence="2">
    <location>
        <begin position="153"/>
        <end position="174"/>
    </location>
</feature>
<dbReference type="AlphaFoldDB" id="A0A553NNN7"/>
<dbReference type="PANTHER" id="PTHR11360">
    <property type="entry name" value="MONOCARBOXYLATE TRANSPORTER"/>
    <property type="match status" value="1"/>
</dbReference>
<evidence type="ECO:0000256" key="2">
    <source>
        <dbReference type="SAM" id="Phobius"/>
    </source>
</evidence>